<accession>A0A1S9GCN2</accession>
<evidence type="ECO:0000313" key="7">
    <source>
        <dbReference type="EMBL" id="MBY3066897.1"/>
    </source>
</evidence>
<dbReference type="InterPro" id="IPR025997">
    <property type="entry name" value="SBP_2_dom"/>
</dbReference>
<dbReference type="InterPro" id="IPR028082">
    <property type="entry name" value="Peripla_BP_I"/>
</dbReference>
<reference evidence="7" key="2">
    <citation type="submission" date="2020-04" db="EMBL/GenBank/DDBJ databases">
        <title>Global-level population genomics supports evidence of horizontal gene transfer on evolution of Rhizobia in Lentils.</title>
        <authorList>
            <person name="Gai Y."/>
            <person name="Cook D."/>
            <person name="Riely B."/>
        </authorList>
    </citation>
    <scope>NUCLEOTIDE SEQUENCE</scope>
    <source>
        <strain evidence="7">TLR9</strain>
    </source>
</reference>
<dbReference type="CDD" id="cd06301">
    <property type="entry name" value="PBP1_rhizopine_binding-like"/>
    <property type="match status" value="1"/>
</dbReference>
<evidence type="ECO:0000313" key="6">
    <source>
        <dbReference type="EMBL" id="MBB3165681.1"/>
    </source>
</evidence>
<evidence type="ECO:0000256" key="1">
    <source>
        <dbReference type="ARBA" id="ARBA00004196"/>
    </source>
</evidence>
<dbReference type="EMBL" id="JAAXQQ010000009">
    <property type="protein sequence ID" value="MBY3066897.1"/>
    <property type="molecule type" value="Genomic_DNA"/>
</dbReference>
<dbReference type="EMBL" id="JACHXX010000011">
    <property type="protein sequence ID" value="MBB3165681.1"/>
    <property type="molecule type" value="Genomic_DNA"/>
</dbReference>
<evidence type="ECO:0000256" key="2">
    <source>
        <dbReference type="ARBA" id="ARBA00007639"/>
    </source>
</evidence>
<reference evidence="8 9" key="1">
    <citation type="submission" date="2019-03" db="EMBL/GenBank/DDBJ databases">
        <title>Genomic Encyclopedia of Type Strains, Phase IV (KMG-V): Genome sequencing to study the core and pangenomes of soil and plant-associated prokaryotes.</title>
        <authorList>
            <person name="Whitman W."/>
        </authorList>
    </citation>
    <scope>NUCLEOTIDE SEQUENCE [LARGE SCALE GENOMIC DNA]</scope>
    <source>
        <strain evidence="8 9">FB403</strain>
    </source>
</reference>
<dbReference type="RefSeq" id="WP_077979891.1">
    <property type="nucleotide sequence ID" value="NZ_CP088092.1"/>
</dbReference>
<evidence type="ECO:0000259" key="5">
    <source>
        <dbReference type="Pfam" id="PF13407"/>
    </source>
</evidence>
<dbReference type="GO" id="GO:0030246">
    <property type="term" value="F:carbohydrate binding"/>
    <property type="evidence" value="ECO:0007669"/>
    <property type="project" value="UniProtKB-ARBA"/>
</dbReference>
<keyword evidence="3 4" id="KW-0732">Signal</keyword>
<sequence length="308" mass="32753">MKKLLLSASLSAIMAASAHAETTIGFSMQRFDDNFLAILRSGVEAHAKELGDVKVLIEDAQGDVSKQQSQIDNFIASKVDGMIVIPVEADAGVTISKTVEKAGIPLVFANNQPSNVDKLPEKQAFVGSNQIEAGTLEAKEVCRLLGGKGKAVILMGELGTLVARGRTEAVHEVFKTDECKGIDIVDEQTATWQRTNALDLVTNWLTAGTEFNAVIANNDEMALGAVQALKSAGKSTDDVVVAGIDATQDALVAMKAGDMKVTVQQDAALQGKDALDAILKLVKGEPTEKKIFSKLKLVTKDNLSEFLN</sequence>
<keyword evidence="10" id="KW-1185">Reference proteome</keyword>
<dbReference type="Proteomes" id="UP000295021">
    <property type="component" value="Unassembled WGS sequence"/>
</dbReference>
<proteinExistence type="inferred from homology"/>
<dbReference type="Pfam" id="PF13407">
    <property type="entry name" value="Peripla_BP_4"/>
    <property type="match status" value="1"/>
</dbReference>
<dbReference type="EMBL" id="SMBI01000014">
    <property type="protein sequence ID" value="TCU18578.1"/>
    <property type="molecule type" value="Genomic_DNA"/>
</dbReference>
<dbReference type="SUPFAM" id="SSF53822">
    <property type="entry name" value="Periplasmic binding protein-like I"/>
    <property type="match status" value="1"/>
</dbReference>
<comment type="subcellular location">
    <subcellularLocation>
        <location evidence="1">Cell envelope</location>
    </subcellularLocation>
</comment>
<evidence type="ECO:0000313" key="11">
    <source>
        <dbReference type="Proteomes" id="UP000758022"/>
    </source>
</evidence>
<evidence type="ECO:0000313" key="10">
    <source>
        <dbReference type="Proteomes" id="UP000542811"/>
    </source>
</evidence>
<organism evidence="7 11">
    <name type="scientific">Rhizobium laguerreae</name>
    <dbReference type="NCBI Taxonomy" id="1076926"/>
    <lineage>
        <taxon>Bacteria</taxon>
        <taxon>Pseudomonadati</taxon>
        <taxon>Pseudomonadota</taxon>
        <taxon>Alphaproteobacteria</taxon>
        <taxon>Hyphomicrobiales</taxon>
        <taxon>Rhizobiaceae</taxon>
        <taxon>Rhizobium/Agrobacterium group</taxon>
        <taxon>Rhizobium</taxon>
    </lineage>
</organism>
<comment type="caution">
    <text evidence="7">The sequence shown here is derived from an EMBL/GenBank/DDBJ whole genome shotgun (WGS) entry which is preliminary data.</text>
</comment>
<evidence type="ECO:0000313" key="9">
    <source>
        <dbReference type="Proteomes" id="UP000295021"/>
    </source>
</evidence>
<feature type="signal peptide" evidence="4">
    <location>
        <begin position="1"/>
        <end position="20"/>
    </location>
</feature>
<reference evidence="6 10" key="3">
    <citation type="submission" date="2020-08" db="EMBL/GenBank/DDBJ databases">
        <title>Genomic Encyclopedia of Type Strains, Phase III (KMG-III): the genomes of soil and plant-associated and newly described type strains.</title>
        <authorList>
            <person name="Whitman W."/>
        </authorList>
    </citation>
    <scope>NUCLEOTIDE SEQUENCE [LARGE SCALE GENOMIC DNA]</scope>
    <source>
        <strain evidence="6 10">CECT 8280</strain>
    </source>
</reference>
<gene>
    <name evidence="8" type="ORF">EV131_11485</name>
    <name evidence="6" type="ORF">FHS25_006191</name>
    <name evidence="7" type="ORF">HFO74_26355</name>
</gene>
<dbReference type="GO" id="GO:0030313">
    <property type="term" value="C:cell envelope"/>
    <property type="evidence" value="ECO:0007669"/>
    <property type="project" value="UniProtKB-SubCell"/>
</dbReference>
<comment type="similarity">
    <text evidence="2">Belongs to the bacterial solute-binding protein 2 family.</text>
</comment>
<evidence type="ECO:0000256" key="3">
    <source>
        <dbReference type="ARBA" id="ARBA00022729"/>
    </source>
</evidence>
<dbReference type="AlphaFoldDB" id="A0A1S9GCN2"/>
<feature type="chain" id="PRO_5044566167" evidence="4">
    <location>
        <begin position="21"/>
        <end position="308"/>
    </location>
</feature>
<evidence type="ECO:0000313" key="8">
    <source>
        <dbReference type="EMBL" id="TCU18578.1"/>
    </source>
</evidence>
<feature type="domain" description="Periplasmic binding protein" evidence="5">
    <location>
        <begin position="24"/>
        <end position="285"/>
    </location>
</feature>
<name>A0A1S9GCN2_9HYPH</name>
<dbReference type="PANTHER" id="PTHR46847:SF1">
    <property type="entry name" value="D-ALLOSE-BINDING PERIPLASMIC PROTEIN-RELATED"/>
    <property type="match status" value="1"/>
</dbReference>
<dbReference type="Proteomes" id="UP000542811">
    <property type="component" value="Unassembled WGS sequence"/>
</dbReference>
<dbReference type="PANTHER" id="PTHR46847">
    <property type="entry name" value="D-ALLOSE-BINDING PERIPLASMIC PROTEIN-RELATED"/>
    <property type="match status" value="1"/>
</dbReference>
<dbReference type="Proteomes" id="UP000758022">
    <property type="component" value="Unassembled WGS sequence"/>
</dbReference>
<evidence type="ECO:0000256" key="4">
    <source>
        <dbReference type="SAM" id="SignalP"/>
    </source>
</evidence>
<dbReference type="Gene3D" id="3.40.50.2300">
    <property type="match status" value="2"/>
</dbReference>
<protein>
    <submittedName>
        <fullName evidence="6">Inositol transport system substrate-binding protein</fullName>
    </submittedName>
    <submittedName>
        <fullName evidence="8">Monosaccharide ABC transporter substrate-binding protein (CUT2 family)</fullName>
    </submittedName>
    <submittedName>
        <fullName evidence="7">Sugar ABC transporter substrate-binding protein</fullName>
    </submittedName>
</protein>